<evidence type="ECO:0000313" key="1">
    <source>
        <dbReference type="EMBL" id="KAH7153673.1"/>
    </source>
</evidence>
<keyword evidence="2" id="KW-1185">Reference proteome</keyword>
<evidence type="ECO:0000313" key="2">
    <source>
        <dbReference type="Proteomes" id="UP000738349"/>
    </source>
</evidence>
<proteinExistence type="predicted"/>
<dbReference type="AlphaFoldDB" id="A0A9P9JE46"/>
<protein>
    <submittedName>
        <fullName evidence="1">Uncharacterized protein</fullName>
    </submittedName>
</protein>
<accession>A0A9P9JE46</accession>
<dbReference type="EMBL" id="JAGMUV010000006">
    <property type="protein sequence ID" value="KAH7153673.1"/>
    <property type="molecule type" value="Genomic_DNA"/>
</dbReference>
<reference evidence="1" key="1">
    <citation type="journal article" date="2021" name="Nat. Commun.">
        <title>Genetic determinants of endophytism in the Arabidopsis root mycobiome.</title>
        <authorList>
            <person name="Mesny F."/>
            <person name="Miyauchi S."/>
            <person name="Thiergart T."/>
            <person name="Pickel B."/>
            <person name="Atanasova L."/>
            <person name="Karlsson M."/>
            <person name="Huettel B."/>
            <person name="Barry K.W."/>
            <person name="Haridas S."/>
            <person name="Chen C."/>
            <person name="Bauer D."/>
            <person name="Andreopoulos W."/>
            <person name="Pangilinan J."/>
            <person name="LaButti K."/>
            <person name="Riley R."/>
            <person name="Lipzen A."/>
            <person name="Clum A."/>
            <person name="Drula E."/>
            <person name="Henrissat B."/>
            <person name="Kohler A."/>
            <person name="Grigoriev I.V."/>
            <person name="Martin F.M."/>
            <person name="Hacquard S."/>
        </authorList>
    </citation>
    <scope>NUCLEOTIDE SEQUENCE</scope>
    <source>
        <strain evidence="1">MPI-CAGE-AT-0147</strain>
    </source>
</reference>
<organism evidence="1 2">
    <name type="scientific">Dactylonectria macrodidyma</name>
    <dbReference type="NCBI Taxonomy" id="307937"/>
    <lineage>
        <taxon>Eukaryota</taxon>
        <taxon>Fungi</taxon>
        <taxon>Dikarya</taxon>
        <taxon>Ascomycota</taxon>
        <taxon>Pezizomycotina</taxon>
        <taxon>Sordariomycetes</taxon>
        <taxon>Hypocreomycetidae</taxon>
        <taxon>Hypocreales</taxon>
        <taxon>Nectriaceae</taxon>
        <taxon>Dactylonectria</taxon>
    </lineage>
</organism>
<name>A0A9P9JE46_9HYPO</name>
<dbReference type="Proteomes" id="UP000738349">
    <property type="component" value="Unassembled WGS sequence"/>
</dbReference>
<gene>
    <name evidence="1" type="ORF">EDB81DRAFT_758615</name>
</gene>
<comment type="caution">
    <text evidence="1">The sequence shown here is derived from an EMBL/GenBank/DDBJ whole genome shotgun (WGS) entry which is preliminary data.</text>
</comment>
<sequence>MQGIGNCHGNQGEKARNTIPYIPRREDCKRDVASRCASMPVSGSQFGDYATIHQDVYYYAQPHRQARVVRVIPPRNAEVIHRPDLVSKLDKLLPRAPEHYSAALWGLGGSGPRLRLPTMQRR</sequence>